<evidence type="ECO:0000313" key="2">
    <source>
        <dbReference type="Proteomes" id="UP000653730"/>
    </source>
</evidence>
<keyword evidence="2" id="KW-1185">Reference proteome</keyword>
<comment type="caution">
    <text evidence="1">The sequence shown here is derived from an EMBL/GenBank/DDBJ whole genome shotgun (WGS) entry which is preliminary data.</text>
</comment>
<evidence type="ECO:0008006" key="3">
    <source>
        <dbReference type="Google" id="ProtNLM"/>
    </source>
</evidence>
<accession>A0A926Q3A0</accession>
<organism evidence="1 2">
    <name type="scientific">Sinomicrobium weinanense</name>
    <dbReference type="NCBI Taxonomy" id="2842200"/>
    <lineage>
        <taxon>Bacteria</taxon>
        <taxon>Pseudomonadati</taxon>
        <taxon>Bacteroidota</taxon>
        <taxon>Flavobacteriia</taxon>
        <taxon>Flavobacteriales</taxon>
        <taxon>Flavobacteriaceae</taxon>
        <taxon>Sinomicrobium</taxon>
    </lineage>
</organism>
<dbReference type="Proteomes" id="UP000653730">
    <property type="component" value="Unassembled WGS sequence"/>
</dbReference>
<protein>
    <recommendedName>
        <fullName evidence="3">DNA lyase</fullName>
    </recommendedName>
</protein>
<dbReference type="AlphaFoldDB" id="A0A926Q3A0"/>
<evidence type="ECO:0000313" key="1">
    <source>
        <dbReference type="EMBL" id="MBC9795535.1"/>
    </source>
</evidence>
<dbReference type="InterPro" id="IPR004260">
    <property type="entry name" value="Pyr-dimer_DNA_glycosylase"/>
</dbReference>
<dbReference type="Pfam" id="PF03013">
    <property type="entry name" value="Pyr_excise"/>
    <property type="match status" value="1"/>
</dbReference>
<dbReference type="EMBL" id="JACVDC010000011">
    <property type="protein sequence ID" value="MBC9795535.1"/>
    <property type="molecule type" value="Genomic_DNA"/>
</dbReference>
<dbReference type="RefSeq" id="WP_187964687.1">
    <property type="nucleotide sequence ID" value="NZ_JACVDC010000011.1"/>
</dbReference>
<name>A0A926Q3A0_9FLAO</name>
<proteinExistence type="predicted"/>
<reference evidence="1 2" key="1">
    <citation type="submission" date="2020-09" db="EMBL/GenBank/DDBJ databases">
        <title>Sinomicrobium weinanense sp. nov., a halophilic bacteria isolated from saline-alkali soil.</title>
        <authorList>
            <person name="Wu P."/>
            <person name="Ren H."/>
            <person name="Mei Y."/>
            <person name="Liang Y."/>
            <person name="Chen Z."/>
        </authorList>
    </citation>
    <scope>NUCLEOTIDE SEQUENCE [LARGE SCALE GENOMIC DNA]</scope>
    <source>
        <strain evidence="1 2">FJxs</strain>
    </source>
</reference>
<sequence>MRIWSLHPKYLDTRGLVALWRETLLAKHVLEGKTRGYKNHPQLNRFRKTEDPVNAINQYLAEVFREALRRKYNFNREKIQWNFTPVIIKVTSGQMAYETEHLLRKLKLRDLEKFHMLKRSTSPPDPHPIFKITAGGIEDWEIL</sequence>
<gene>
    <name evidence="1" type="ORF">IBL28_06135</name>
</gene>